<dbReference type="EMBL" id="ALBS01000139">
    <property type="protein sequence ID" value="EJT49986.1"/>
    <property type="molecule type" value="Genomic_DNA"/>
</dbReference>
<sequence>MVFAFLLPLGSGYGLQSTPDFVIVDPSPTAQRVITGEATVGIFDRRQQQRATWRIRASQWRASGGSFMTIHARLQLEILDAREEIARLKAELRADQDPERMGHIQRQIGRRDDMLTPAAALNDADQRDSGEGGRGRGDRQGDHERYPAFRRRKAESDKDNADARAVEHAENGAGASALAPPDNAICRDGTGAGSSDAAAGAAATTRDDWRGRGRVQGGRDGPEGAAGEGEQRDGGVVSFLALCPTDLSFANDPSKPPDRAIVGPACQVIEVLGGDYRKHIIERYIQLQLQDYRRIFRSTDEAGQLDNVPRRYAWFRRVLKSHDEESGSLFPDSWEVSRLLVASFADSTRADLTNVLLKTPPSVTVLLDALQATLDFEATYARRFGCSFEDITDRLDALNAPQQRFTISSAFDAHFGIFVDAQDKAIADTLGPHRGMRSRASFEGVSNDDEGATALVLPSSMELFHVYRAALDKCSQYTTGEPLQRLARVFAKWLKVYSDDVLLASMKKPAPADFLARRSVEGRSDLAEVRNACMVLNTAEYCLNTSVQLEDLVKEKIKPELADSISFQDERDGFNGAIAQCLSLIMKELENAVEPSFAAMLRTPWKDLENVSGRSAYIVDLVGSVKEIAAVVGTRTASPKYVRNFSDKCVNLIMGRFTSAIVRSRPLKKIGAEQLLLDISAVKGCLLELPPLEQGEKSHQHKKYVAKVTKATGELETMLKVILAPDEVPEGFVQNYCLLIGDRSFSNFQKILDLKGTLKGEQLQKLLDIFLAVTRTKDDLEDSSFLTKLDMDEKTTTTVGGGLFSSGNTTPTLGLGSKAPDRTETPKAFGDFRKFFRRDTHS</sequence>
<protein>
    <submittedName>
        <fullName evidence="10">Uncharacterized protein</fullName>
    </submittedName>
</protein>
<proteinExistence type="inferred from homology"/>
<dbReference type="InterPro" id="IPR007234">
    <property type="entry name" value="Vps53_N"/>
</dbReference>
<keyword evidence="6" id="KW-0472">Membrane</keyword>
<evidence type="ECO:0000256" key="1">
    <source>
        <dbReference type="ARBA" id="ARBA00004150"/>
    </source>
</evidence>
<evidence type="ECO:0000256" key="5">
    <source>
        <dbReference type="ARBA" id="ARBA00023034"/>
    </source>
</evidence>
<feature type="compositionally biased region" description="Low complexity" evidence="7">
    <location>
        <begin position="187"/>
        <end position="204"/>
    </location>
</feature>
<dbReference type="Proteomes" id="UP000002748">
    <property type="component" value="Unassembled WGS sequence"/>
</dbReference>
<name>J5TAN4_TRIAS</name>
<dbReference type="GO" id="GO:0005829">
    <property type="term" value="C:cytosol"/>
    <property type="evidence" value="ECO:0007669"/>
    <property type="project" value="GOC"/>
</dbReference>
<dbReference type="OrthoDB" id="10261632at2759"/>
<evidence type="ECO:0000313" key="11">
    <source>
        <dbReference type="Proteomes" id="UP000002748"/>
    </source>
</evidence>
<feature type="compositionally biased region" description="Gly residues" evidence="7">
    <location>
        <begin position="214"/>
        <end position="227"/>
    </location>
</feature>
<dbReference type="GeneID" id="25984341"/>
<keyword evidence="5" id="KW-0333">Golgi apparatus</keyword>
<dbReference type="GO" id="GO:0042147">
    <property type="term" value="P:retrograde transport, endosome to Golgi"/>
    <property type="evidence" value="ECO:0007669"/>
    <property type="project" value="InterPro"/>
</dbReference>
<feature type="compositionally biased region" description="Basic and acidic residues" evidence="7">
    <location>
        <begin position="154"/>
        <end position="170"/>
    </location>
</feature>
<evidence type="ECO:0000313" key="10">
    <source>
        <dbReference type="EMBL" id="EJT49986.1"/>
    </source>
</evidence>
<dbReference type="KEGG" id="tasa:A1Q1_00827"/>
<dbReference type="AlphaFoldDB" id="J5TAN4"/>
<dbReference type="Pfam" id="PF04100">
    <property type="entry name" value="Vps53_N"/>
    <property type="match status" value="1"/>
</dbReference>
<gene>
    <name evidence="10" type="ORF">A1Q1_00827</name>
</gene>
<dbReference type="VEuPathDB" id="FungiDB:A1Q1_00827"/>
<evidence type="ECO:0000256" key="2">
    <source>
        <dbReference type="ARBA" id="ARBA00004481"/>
    </source>
</evidence>
<comment type="subcellular location">
    <subcellularLocation>
        <location evidence="2">Endosome membrane</location>
        <topology evidence="2">Peripheral membrane protein</topology>
    </subcellularLocation>
    <subcellularLocation>
        <location evidence="1">Golgi apparatus</location>
        <location evidence="1">trans-Golgi network membrane</location>
        <topology evidence="1">Peripheral membrane protein</topology>
    </subcellularLocation>
</comment>
<dbReference type="GO" id="GO:0000938">
    <property type="term" value="C:GARP complex"/>
    <property type="evidence" value="ECO:0007669"/>
    <property type="project" value="InterPro"/>
</dbReference>
<dbReference type="PANTHER" id="PTHR12820:SF0">
    <property type="entry name" value="VACUOLAR PROTEIN SORTING-ASSOCIATED PROTEIN 53 HOMOLOG"/>
    <property type="match status" value="1"/>
</dbReference>
<evidence type="ECO:0000259" key="8">
    <source>
        <dbReference type="Pfam" id="PF04100"/>
    </source>
</evidence>
<dbReference type="InterPro" id="IPR039766">
    <property type="entry name" value="Vps53"/>
</dbReference>
<evidence type="ECO:0000256" key="7">
    <source>
        <dbReference type="SAM" id="MobiDB-lite"/>
    </source>
</evidence>
<feature type="region of interest" description="Disordered" evidence="7">
    <location>
        <begin position="121"/>
        <end position="231"/>
    </location>
</feature>
<feature type="domain" description="Vps53 N-terminal" evidence="8">
    <location>
        <begin position="265"/>
        <end position="430"/>
    </location>
</feature>
<feature type="compositionally biased region" description="Basic and acidic residues" evidence="7">
    <location>
        <begin position="124"/>
        <end position="147"/>
    </location>
</feature>
<dbReference type="Gene3D" id="1.10.357.110">
    <property type="entry name" value="Vacuolar protein sorting-associated protein 53, C-terminus"/>
    <property type="match status" value="1"/>
</dbReference>
<evidence type="ECO:0000259" key="9">
    <source>
        <dbReference type="Pfam" id="PF16854"/>
    </source>
</evidence>
<keyword evidence="4" id="KW-0967">Endosome</keyword>
<feature type="region of interest" description="Disordered" evidence="7">
    <location>
        <begin position="800"/>
        <end position="826"/>
    </location>
</feature>
<reference evidence="10 11" key="1">
    <citation type="journal article" date="2012" name="Eukaryot. Cell">
        <title>Draft genome sequence of CBS 2479, the standard type strain of Trichosporon asahii.</title>
        <authorList>
            <person name="Yang R.Y."/>
            <person name="Li H.T."/>
            <person name="Zhu H."/>
            <person name="Zhou G.P."/>
            <person name="Wang M."/>
            <person name="Wang L."/>
        </authorList>
    </citation>
    <scope>NUCLEOTIDE SEQUENCE [LARGE SCALE GENOMIC DNA]</scope>
    <source>
        <strain evidence="11">ATCC 90039 / CBS 2479 / JCM 2466 / KCTC 7840 / NCYC 2677 / UAMH 7654</strain>
    </source>
</reference>
<organism evidence="10 11">
    <name type="scientific">Trichosporon asahii var. asahii (strain ATCC 90039 / CBS 2479 / JCM 2466 / KCTC 7840 / NBRC 103889/ NCYC 2677 / UAMH 7654)</name>
    <name type="common">Yeast</name>
    <dbReference type="NCBI Taxonomy" id="1186058"/>
    <lineage>
        <taxon>Eukaryota</taxon>
        <taxon>Fungi</taxon>
        <taxon>Dikarya</taxon>
        <taxon>Basidiomycota</taxon>
        <taxon>Agaricomycotina</taxon>
        <taxon>Tremellomycetes</taxon>
        <taxon>Trichosporonales</taxon>
        <taxon>Trichosporonaceae</taxon>
        <taxon>Trichosporon</taxon>
    </lineage>
</organism>
<comment type="caution">
    <text evidence="10">The sequence shown here is derived from an EMBL/GenBank/DDBJ whole genome shotgun (WGS) entry which is preliminary data.</text>
</comment>
<evidence type="ECO:0000256" key="3">
    <source>
        <dbReference type="ARBA" id="ARBA00008628"/>
    </source>
</evidence>
<dbReference type="PANTHER" id="PTHR12820">
    <property type="entry name" value="VACUOLAR SORTING PROTEIN 53"/>
    <property type="match status" value="1"/>
</dbReference>
<comment type="similarity">
    <text evidence="3">Belongs to the VPS53 family.</text>
</comment>
<accession>J5TAN4</accession>
<feature type="domain" description="Vps53 C-terminal" evidence="9">
    <location>
        <begin position="673"/>
        <end position="757"/>
    </location>
</feature>
<dbReference type="RefSeq" id="XP_014181202.1">
    <property type="nucleotide sequence ID" value="XM_014325727.1"/>
</dbReference>
<dbReference type="GO" id="GO:0010008">
    <property type="term" value="C:endosome membrane"/>
    <property type="evidence" value="ECO:0007669"/>
    <property type="project" value="UniProtKB-SubCell"/>
</dbReference>
<dbReference type="InterPro" id="IPR038260">
    <property type="entry name" value="Vps53_C_sf"/>
</dbReference>
<dbReference type="Pfam" id="PF16854">
    <property type="entry name" value="VPS53_C"/>
    <property type="match status" value="1"/>
</dbReference>
<evidence type="ECO:0000256" key="4">
    <source>
        <dbReference type="ARBA" id="ARBA00022753"/>
    </source>
</evidence>
<evidence type="ECO:0000256" key="6">
    <source>
        <dbReference type="ARBA" id="ARBA00023136"/>
    </source>
</evidence>
<dbReference type="HOGENOM" id="CLU_007339_0_0_1"/>
<dbReference type="InterPro" id="IPR031745">
    <property type="entry name" value="Vps53_C"/>
</dbReference>